<name>A0A644XPP7_9ZZZZ</name>
<dbReference type="HAMAP" id="MF_00258">
    <property type="entry name" value="Glu_racemase"/>
    <property type="match status" value="1"/>
</dbReference>
<dbReference type="PANTHER" id="PTHR21198">
    <property type="entry name" value="GLUTAMATE RACEMASE"/>
    <property type="match status" value="1"/>
</dbReference>
<comment type="catalytic activity">
    <reaction evidence="1">
        <text>L-glutamate = D-glutamate</text>
        <dbReference type="Rhea" id="RHEA:12813"/>
        <dbReference type="ChEBI" id="CHEBI:29985"/>
        <dbReference type="ChEBI" id="CHEBI:29986"/>
        <dbReference type="EC" id="5.1.1.3"/>
    </reaction>
</comment>
<reference evidence="7" key="1">
    <citation type="submission" date="2019-08" db="EMBL/GenBank/DDBJ databases">
        <authorList>
            <person name="Kucharzyk K."/>
            <person name="Murdoch R.W."/>
            <person name="Higgins S."/>
            <person name="Loffler F."/>
        </authorList>
    </citation>
    <scope>NUCLEOTIDE SEQUENCE</scope>
</reference>
<evidence type="ECO:0000256" key="5">
    <source>
        <dbReference type="ARBA" id="ARBA00023235"/>
    </source>
</evidence>
<gene>
    <name evidence="7" type="primary">yrpC_3</name>
    <name evidence="7" type="ORF">SDC9_64588</name>
</gene>
<evidence type="ECO:0000313" key="7">
    <source>
        <dbReference type="EMBL" id="MPM18182.1"/>
    </source>
</evidence>
<dbReference type="InterPro" id="IPR004391">
    <property type="entry name" value="Glu_race"/>
</dbReference>
<evidence type="ECO:0000256" key="1">
    <source>
        <dbReference type="ARBA" id="ARBA00001602"/>
    </source>
</evidence>
<evidence type="ECO:0000256" key="6">
    <source>
        <dbReference type="ARBA" id="ARBA00023316"/>
    </source>
</evidence>
<dbReference type="EC" id="5.1.1.3" evidence="2"/>
<evidence type="ECO:0000256" key="4">
    <source>
        <dbReference type="ARBA" id="ARBA00022984"/>
    </source>
</evidence>
<dbReference type="Gene3D" id="3.40.50.1860">
    <property type="match status" value="2"/>
</dbReference>
<evidence type="ECO:0000256" key="2">
    <source>
        <dbReference type="ARBA" id="ARBA00013090"/>
    </source>
</evidence>
<keyword evidence="6" id="KW-0961">Cell wall biogenesis/degradation</keyword>
<dbReference type="NCBIfam" id="TIGR00067">
    <property type="entry name" value="glut_race"/>
    <property type="match status" value="1"/>
</dbReference>
<evidence type="ECO:0000256" key="3">
    <source>
        <dbReference type="ARBA" id="ARBA00022960"/>
    </source>
</evidence>
<dbReference type="AlphaFoldDB" id="A0A644XPP7"/>
<comment type="caution">
    <text evidence="7">The sequence shown here is derived from an EMBL/GenBank/DDBJ whole genome shotgun (WGS) entry which is preliminary data.</text>
</comment>
<organism evidence="7">
    <name type="scientific">bioreactor metagenome</name>
    <dbReference type="NCBI Taxonomy" id="1076179"/>
    <lineage>
        <taxon>unclassified sequences</taxon>
        <taxon>metagenomes</taxon>
        <taxon>ecological metagenomes</taxon>
    </lineage>
</organism>
<dbReference type="SUPFAM" id="SSF53681">
    <property type="entry name" value="Aspartate/glutamate racemase"/>
    <property type="match status" value="2"/>
</dbReference>
<dbReference type="EMBL" id="VSSQ01002934">
    <property type="protein sequence ID" value="MPM18182.1"/>
    <property type="molecule type" value="Genomic_DNA"/>
</dbReference>
<dbReference type="InterPro" id="IPR018187">
    <property type="entry name" value="Asp/Glu_racemase_AS_1"/>
</dbReference>
<accession>A0A644XPP7</accession>
<protein>
    <recommendedName>
        <fullName evidence="2">glutamate racemase</fullName>
        <ecNumber evidence="2">5.1.1.3</ecNumber>
    </recommendedName>
</protein>
<dbReference type="InterPro" id="IPR001920">
    <property type="entry name" value="Asp/Glu_race"/>
</dbReference>
<keyword evidence="3" id="KW-0133">Cell shape</keyword>
<keyword evidence="5 7" id="KW-0413">Isomerase</keyword>
<sequence>MKIGFFDSGIGGLTVLGHALKILPFADYIYYADIEHLPYGEKTKSEVRQYVQNGMDYMAEIKVDAVVIACNTATSAAGVKLRKNYSFPIIGMEPAVKPAVAYCKEKGKKVLVLATSLTLREEKFSKLVHRLDATEMVDTIALGALVKFAEQFEFDTLAVNQYLEKKFAPLDLSDYGAVVLGCTHFPLFNNVLQQLFTKETVFFDGSVGAINHLADILEQKGVAPSLDDKIKFVITNGKLPPSDVDYKKILQAYVHSIH</sequence>
<dbReference type="GO" id="GO:0008881">
    <property type="term" value="F:glutamate racemase activity"/>
    <property type="evidence" value="ECO:0007669"/>
    <property type="project" value="UniProtKB-EC"/>
</dbReference>
<dbReference type="Pfam" id="PF01177">
    <property type="entry name" value="Asp_Glu_race"/>
    <property type="match status" value="1"/>
</dbReference>
<dbReference type="PROSITE" id="PS00923">
    <property type="entry name" value="ASP_GLU_RACEMASE_1"/>
    <property type="match status" value="1"/>
</dbReference>
<dbReference type="GO" id="GO:0008360">
    <property type="term" value="P:regulation of cell shape"/>
    <property type="evidence" value="ECO:0007669"/>
    <property type="project" value="UniProtKB-KW"/>
</dbReference>
<dbReference type="InterPro" id="IPR015942">
    <property type="entry name" value="Asp/Glu/hydantoin_racemase"/>
</dbReference>
<proteinExistence type="inferred from homology"/>
<keyword evidence="4" id="KW-0573">Peptidoglycan synthesis</keyword>
<dbReference type="GO" id="GO:0009252">
    <property type="term" value="P:peptidoglycan biosynthetic process"/>
    <property type="evidence" value="ECO:0007669"/>
    <property type="project" value="UniProtKB-KW"/>
</dbReference>
<dbReference type="GO" id="GO:0071555">
    <property type="term" value="P:cell wall organization"/>
    <property type="evidence" value="ECO:0007669"/>
    <property type="project" value="UniProtKB-KW"/>
</dbReference>
<dbReference type="PANTHER" id="PTHR21198:SF3">
    <property type="entry name" value="GLUTAMATE RACEMASE"/>
    <property type="match status" value="1"/>
</dbReference>